<dbReference type="RefSeq" id="WP_246421710.1">
    <property type="nucleotide sequence ID" value="NZ_JACHDS010000001.1"/>
</dbReference>
<protein>
    <submittedName>
        <fullName evidence="1">Uncharacterized protein</fullName>
    </submittedName>
</protein>
<dbReference type="EMBL" id="JACHDS010000001">
    <property type="protein sequence ID" value="MBB6172137.1"/>
    <property type="molecule type" value="Genomic_DNA"/>
</dbReference>
<dbReference type="Proteomes" id="UP000546642">
    <property type="component" value="Unassembled WGS sequence"/>
</dbReference>
<reference evidence="1 2" key="1">
    <citation type="submission" date="2020-08" db="EMBL/GenBank/DDBJ databases">
        <title>Sequencing the genomes of 1000 actinobacteria strains.</title>
        <authorList>
            <person name="Klenk H.-P."/>
        </authorList>
    </citation>
    <scope>NUCLEOTIDE SEQUENCE [LARGE SCALE GENOMIC DNA]</scope>
    <source>
        <strain evidence="1 2">DSM 46659</strain>
    </source>
</reference>
<organism evidence="1 2">
    <name type="scientific">Nocardiopsis mwathae</name>
    <dbReference type="NCBI Taxonomy" id="1472723"/>
    <lineage>
        <taxon>Bacteria</taxon>
        <taxon>Bacillati</taxon>
        <taxon>Actinomycetota</taxon>
        <taxon>Actinomycetes</taxon>
        <taxon>Streptosporangiales</taxon>
        <taxon>Nocardiopsidaceae</taxon>
        <taxon>Nocardiopsis</taxon>
    </lineage>
</organism>
<accession>A0A7W9YHB7</accession>
<dbReference type="AlphaFoldDB" id="A0A7W9YHB7"/>
<sequence>MTGRARVSRSFLDFLHAHRHPGGEPKLSLALSAFAKTAPVRVRRVDTPVTDLGAPLPSAE</sequence>
<proteinExistence type="predicted"/>
<keyword evidence="2" id="KW-1185">Reference proteome</keyword>
<comment type="caution">
    <text evidence="1">The sequence shown here is derived from an EMBL/GenBank/DDBJ whole genome shotgun (WGS) entry which is preliminary data.</text>
</comment>
<evidence type="ECO:0000313" key="2">
    <source>
        <dbReference type="Proteomes" id="UP000546642"/>
    </source>
</evidence>
<name>A0A7W9YHB7_9ACTN</name>
<gene>
    <name evidence="1" type="ORF">HNR23_002197</name>
</gene>
<evidence type="ECO:0000313" key="1">
    <source>
        <dbReference type="EMBL" id="MBB6172137.1"/>
    </source>
</evidence>